<evidence type="ECO:0000313" key="1">
    <source>
        <dbReference type="EMBL" id="ODQ70686.1"/>
    </source>
</evidence>
<protein>
    <recommendedName>
        <fullName evidence="3">Aminodeoxychorismate lyase</fullName>
    </recommendedName>
</protein>
<dbReference type="InterPro" id="IPR036038">
    <property type="entry name" value="Aminotransferase-like"/>
</dbReference>
<dbReference type="EMBL" id="KV454299">
    <property type="protein sequence ID" value="ODQ70686.1"/>
    <property type="molecule type" value="Genomic_DNA"/>
</dbReference>
<evidence type="ECO:0000313" key="2">
    <source>
        <dbReference type="Proteomes" id="UP000094385"/>
    </source>
</evidence>
<organism evidence="1 2">
    <name type="scientific">Lipomyces starkeyi NRRL Y-11557</name>
    <dbReference type="NCBI Taxonomy" id="675824"/>
    <lineage>
        <taxon>Eukaryota</taxon>
        <taxon>Fungi</taxon>
        <taxon>Dikarya</taxon>
        <taxon>Ascomycota</taxon>
        <taxon>Saccharomycotina</taxon>
        <taxon>Lipomycetes</taxon>
        <taxon>Lipomycetales</taxon>
        <taxon>Lipomycetaceae</taxon>
        <taxon>Lipomyces</taxon>
    </lineage>
</organism>
<reference evidence="1 2" key="1">
    <citation type="journal article" date="2016" name="Proc. Natl. Acad. Sci. U.S.A.">
        <title>Comparative genomics of biotechnologically important yeasts.</title>
        <authorList>
            <person name="Riley R."/>
            <person name="Haridas S."/>
            <person name="Wolfe K.H."/>
            <person name="Lopes M.R."/>
            <person name="Hittinger C.T."/>
            <person name="Goeker M."/>
            <person name="Salamov A.A."/>
            <person name="Wisecaver J.H."/>
            <person name="Long T.M."/>
            <person name="Calvey C.H."/>
            <person name="Aerts A.L."/>
            <person name="Barry K.W."/>
            <person name="Choi C."/>
            <person name="Clum A."/>
            <person name="Coughlan A.Y."/>
            <person name="Deshpande S."/>
            <person name="Douglass A.P."/>
            <person name="Hanson S.J."/>
            <person name="Klenk H.-P."/>
            <person name="LaButti K.M."/>
            <person name="Lapidus A."/>
            <person name="Lindquist E.A."/>
            <person name="Lipzen A.M."/>
            <person name="Meier-Kolthoff J.P."/>
            <person name="Ohm R.A."/>
            <person name="Otillar R.P."/>
            <person name="Pangilinan J.L."/>
            <person name="Peng Y."/>
            <person name="Rokas A."/>
            <person name="Rosa C.A."/>
            <person name="Scheuner C."/>
            <person name="Sibirny A.A."/>
            <person name="Slot J.C."/>
            <person name="Stielow J.B."/>
            <person name="Sun H."/>
            <person name="Kurtzman C.P."/>
            <person name="Blackwell M."/>
            <person name="Grigoriev I.V."/>
            <person name="Jeffries T.W."/>
        </authorList>
    </citation>
    <scope>NUCLEOTIDE SEQUENCE [LARGE SCALE GENOMIC DNA]</scope>
    <source>
        <strain evidence="1 2">NRRL Y-11557</strain>
    </source>
</reference>
<evidence type="ECO:0008006" key="3">
    <source>
        <dbReference type="Google" id="ProtNLM"/>
    </source>
</evidence>
<accession>A0A1E3PZ65</accession>
<keyword evidence="2" id="KW-1185">Reference proteome</keyword>
<dbReference type="InterPro" id="IPR043131">
    <property type="entry name" value="BCAT-like_N"/>
</dbReference>
<dbReference type="SUPFAM" id="SSF56752">
    <property type="entry name" value="D-aminoacid aminotransferase-like PLP-dependent enzymes"/>
    <property type="match status" value="1"/>
</dbReference>
<dbReference type="Pfam" id="PF01063">
    <property type="entry name" value="Aminotran_4"/>
    <property type="match status" value="1"/>
</dbReference>
<gene>
    <name evidence="1" type="ORF">LIPSTDRAFT_155998</name>
</gene>
<dbReference type="Gene3D" id="3.30.470.10">
    <property type="match status" value="1"/>
</dbReference>
<dbReference type="AlphaFoldDB" id="A0A1E3PZ65"/>
<dbReference type="OrthoDB" id="5288718at2759"/>
<dbReference type="Gene3D" id="3.20.10.10">
    <property type="entry name" value="D-amino Acid Aminotransferase, subunit A, domain 2"/>
    <property type="match status" value="1"/>
</dbReference>
<proteinExistence type="predicted"/>
<sequence length="270" mass="30501">MAESDQNFFVTSAIRYDPSLLFSTSPSSVGPEQFATCKADLDPRLFFLFPRHVLRLNAAHEYFWPDISKAKGQVVTPEALLTALYLAVGEPDKCWRLRTLVSKDGHIKVEANEVPPRNDLFSGLRDDTKPETSWVVYLDSERTPQTAITMFKTSNRDPYKAARERVLPPEFPLSARVEVLLFNERYQVTEGSLTNVAFWRNGEWITPSSNGIGGLRGSVKAELLDRGWLREMKDDEALLKDSIQEGEKVLLLNGIQGVTCGYVRLGPYRD</sequence>
<name>A0A1E3PZ65_LIPST</name>
<dbReference type="InterPro" id="IPR001544">
    <property type="entry name" value="Aminotrans_IV"/>
</dbReference>
<dbReference type="STRING" id="675824.A0A1E3PZ65"/>
<dbReference type="GO" id="GO:0003824">
    <property type="term" value="F:catalytic activity"/>
    <property type="evidence" value="ECO:0007669"/>
    <property type="project" value="InterPro"/>
</dbReference>
<dbReference type="Proteomes" id="UP000094385">
    <property type="component" value="Unassembled WGS sequence"/>
</dbReference>
<dbReference type="InterPro" id="IPR043132">
    <property type="entry name" value="BCAT-like_C"/>
</dbReference>